<reference evidence="2" key="1">
    <citation type="submission" date="2019-04" db="EMBL/GenBank/DDBJ databases">
        <authorList>
            <person name="Alioto T."/>
            <person name="Alioto T."/>
        </authorList>
    </citation>
    <scope>NUCLEOTIDE SEQUENCE [LARGE SCALE GENOMIC DNA]</scope>
</reference>
<gene>
    <name evidence="2" type="ORF">MONAX_5E011339</name>
</gene>
<evidence type="ECO:0000313" key="2">
    <source>
        <dbReference type="EMBL" id="VTJ76980.1"/>
    </source>
</evidence>
<sequence length="51" mass="5450">MEGLKQVSDPGYTHEPSGTGALSRKLQSAQGTWQFPALASGTRRKECGEAE</sequence>
<feature type="non-terminal residue" evidence="2">
    <location>
        <position position="51"/>
    </location>
</feature>
<evidence type="ECO:0000313" key="3">
    <source>
        <dbReference type="Proteomes" id="UP000335636"/>
    </source>
</evidence>
<comment type="caution">
    <text evidence="2">The sequence shown here is derived from an EMBL/GenBank/DDBJ whole genome shotgun (WGS) entry which is preliminary data.</text>
</comment>
<proteinExistence type="predicted"/>
<keyword evidence="3" id="KW-1185">Reference proteome</keyword>
<name>A0A5E4C6L8_MARMO</name>
<accession>A0A5E4C6L8</accession>
<protein>
    <submittedName>
        <fullName evidence="2">Uncharacterized protein</fullName>
    </submittedName>
</protein>
<feature type="region of interest" description="Disordered" evidence="1">
    <location>
        <begin position="1"/>
        <end position="51"/>
    </location>
</feature>
<dbReference type="EMBL" id="CABDUW010000932">
    <property type="protein sequence ID" value="VTJ76980.1"/>
    <property type="molecule type" value="Genomic_DNA"/>
</dbReference>
<evidence type="ECO:0000256" key="1">
    <source>
        <dbReference type="SAM" id="MobiDB-lite"/>
    </source>
</evidence>
<dbReference type="AlphaFoldDB" id="A0A5E4C6L8"/>
<dbReference type="Proteomes" id="UP000335636">
    <property type="component" value="Unassembled WGS sequence"/>
</dbReference>
<organism evidence="2 3">
    <name type="scientific">Marmota monax</name>
    <name type="common">Woodchuck</name>
    <dbReference type="NCBI Taxonomy" id="9995"/>
    <lineage>
        <taxon>Eukaryota</taxon>
        <taxon>Metazoa</taxon>
        <taxon>Chordata</taxon>
        <taxon>Craniata</taxon>
        <taxon>Vertebrata</taxon>
        <taxon>Euteleostomi</taxon>
        <taxon>Mammalia</taxon>
        <taxon>Eutheria</taxon>
        <taxon>Euarchontoglires</taxon>
        <taxon>Glires</taxon>
        <taxon>Rodentia</taxon>
        <taxon>Sciuromorpha</taxon>
        <taxon>Sciuridae</taxon>
        <taxon>Xerinae</taxon>
        <taxon>Marmotini</taxon>
        <taxon>Marmota</taxon>
    </lineage>
</organism>